<name>A0A9W4SDH7_9GLOM</name>
<dbReference type="EMBL" id="CAMKVN010000150">
    <property type="protein sequence ID" value="CAI2164366.1"/>
    <property type="molecule type" value="Genomic_DNA"/>
</dbReference>
<dbReference type="AlphaFoldDB" id="A0A9W4SDH7"/>
<evidence type="ECO:0000313" key="2">
    <source>
        <dbReference type="Proteomes" id="UP001153678"/>
    </source>
</evidence>
<dbReference type="Proteomes" id="UP001153678">
    <property type="component" value="Unassembled WGS sequence"/>
</dbReference>
<comment type="caution">
    <text evidence="1">The sequence shown here is derived from an EMBL/GenBank/DDBJ whole genome shotgun (WGS) entry which is preliminary data.</text>
</comment>
<evidence type="ECO:0000313" key="1">
    <source>
        <dbReference type="EMBL" id="CAI2164366.1"/>
    </source>
</evidence>
<proteinExistence type="predicted"/>
<keyword evidence="2" id="KW-1185">Reference proteome</keyword>
<organism evidence="1 2">
    <name type="scientific">Funneliformis geosporum</name>
    <dbReference type="NCBI Taxonomy" id="1117311"/>
    <lineage>
        <taxon>Eukaryota</taxon>
        <taxon>Fungi</taxon>
        <taxon>Fungi incertae sedis</taxon>
        <taxon>Mucoromycota</taxon>
        <taxon>Glomeromycotina</taxon>
        <taxon>Glomeromycetes</taxon>
        <taxon>Glomerales</taxon>
        <taxon>Glomeraceae</taxon>
        <taxon>Funneliformis</taxon>
    </lineage>
</organism>
<gene>
    <name evidence="1" type="ORF">FWILDA_LOCUS1532</name>
</gene>
<protein>
    <submittedName>
        <fullName evidence="1">11781_t:CDS:1</fullName>
    </submittedName>
</protein>
<accession>A0A9W4SDH7</accession>
<sequence length="51" mass="5988">MILYKDIVEQVFGLLKEEQYHDAETDLSSQININYETLEKNMIRDVIGDVL</sequence>
<reference evidence="1" key="1">
    <citation type="submission" date="2022-08" db="EMBL/GenBank/DDBJ databases">
        <authorList>
            <person name="Kallberg Y."/>
            <person name="Tangrot J."/>
            <person name="Rosling A."/>
        </authorList>
    </citation>
    <scope>NUCLEOTIDE SEQUENCE</scope>
    <source>
        <strain evidence="1">Wild A</strain>
    </source>
</reference>